<evidence type="ECO:0000256" key="7">
    <source>
        <dbReference type="ARBA" id="ARBA00023128"/>
    </source>
</evidence>
<evidence type="ECO:0000256" key="2">
    <source>
        <dbReference type="ARBA" id="ARBA00009877"/>
    </source>
</evidence>
<dbReference type="PANTHER" id="PTHR12428">
    <property type="entry name" value="OXA1"/>
    <property type="match status" value="1"/>
</dbReference>
<keyword evidence="6 11" id="KW-1133">Transmembrane helix</keyword>
<feature type="compositionally biased region" description="Low complexity" evidence="10">
    <location>
        <begin position="80"/>
        <end position="93"/>
    </location>
</feature>
<feature type="transmembrane region" description="Helical" evidence="11">
    <location>
        <begin position="335"/>
        <end position="354"/>
    </location>
</feature>
<feature type="transmembrane region" description="Helical" evidence="11">
    <location>
        <begin position="375"/>
        <end position="400"/>
    </location>
</feature>
<gene>
    <name evidence="13" type="ORF">IL334_006678</name>
</gene>
<feature type="compositionally biased region" description="Basic and acidic residues" evidence="10">
    <location>
        <begin position="527"/>
        <end position="540"/>
    </location>
</feature>
<feature type="compositionally biased region" description="Low complexity" evidence="10">
    <location>
        <begin position="106"/>
        <end position="139"/>
    </location>
</feature>
<feature type="region of interest" description="Disordered" evidence="10">
    <location>
        <begin position="61"/>
        <end position="144"/>
    </location>
</feature>
<dbReference type="PANTHER" id="PTHR12428:SF66">
    <property type="entry name" value="MITOCHONDRIAL INNER MEMBRANE PROTEIN OXA1L"/>
    <property type="match status" value="1"/>
</dbReference>
<evidence type="ECO:0000256" key="3">
    <source>
        <dbReference type="ARBA" id="ARBA00022692"/>
    </source>
</evidence>
<name>A0ABZ1D797_9TREE</name>
<evidence type="ECO:0000256" key="1">
    <source>
        <dbReference type="ARBA" id="ARBA00004448"/>
    </source>
</evidence>
<evidence type="ECO:0000256" key="6">
    <source>
        <dbReference type="ARBA" id="ARBA00022989"/>
    </source>
</evidence>
<evidence type="ECO:0000256" key="10">
    <source>
        <dbReference type="SAM" id="MobiDB-lite"/>
    </source>
</evidence>
<keyword evidence="7" id="KW-0496">Mitochondrion</keyword>
<evidence type="ECO:0000256" key="5">
    <source>
        <dbReference type="ARBA" id="ARBA00022946"/>
    </source>
</evidence>
<evidence type="ECO:0000256" key="11">
    <source>
        <dbReference type="SAM" id="Phobius"/>
    </source>
</evidence>
<evidence type="ECO:0000256" key="4">
    <source>
        <dbReference type="ARBA" id="ARBA00022792"/>
    </source>
</evidence>
<comment type="similarity">
    <text evidence="2 9">Belongs to the OXA1/ALB3/YidC family.</text>
</comment>
<feature type="compositionally biased region" description="Low complexity" evidence="10">
    <location>
        <begin position="510"/>
        <end position="520"/>
    </location>
</feature>
<keyword evidence="4" id="KW-0999">Mitochondrion inner membrane</keyword>
<comment type="subcellular location">
    <subcellularLocation>
        <location evidence="9">Membrane</location>
        <topology evidence="9">Multi-pass membrane protein</topology>
    </subcellularLocation>
    <subcellularLocation>
        <location evidence="1">Mitochondrion inner membrane</location>
        <topology evidence="1">Multi-pass membrane protein</topology>
    </subcellularLocation>
</comment>
<accession>A0ABZ1D797</accession>
<evidence type="ECO:0000259" key="12">
    <source>
        <dbReference type="Pfam" id="PF02096"/>
    </source>
</evidence>
<dbReference type="CDD" id="cd20069">
    <property type="entry name" value="5TM_Oxa1-like"/>
    <property type="match status" value="1"/>
</dbReference>
<dbReference type="Pfam" id="PF02096">
    <property type="entry name" value="60KD_IMP"/>
    <property type="match status" value="1"/>
</dbReference>
<feature type="region of interest" description="Disordered" evidence="10">
    <location>
        <begin position="481"/>
        <end position="547"/>
    </location>
</feature>
<dbReference type="EMBL" id="CP141889">
    <property type="protein sequence ID" value="WRT69688.1"/>
    <property type="molecule type" value="Genomic_DNA"/>
</dbReference>
<evidence type="ECO:0000313" key="13">
    <source>
        <dbReference type="EMBL" id="WRT69688.1"/>
    </source>
</evidence>
<dbReference type="InterPro" id="IPR001708">
    <property type="entry name" value="YidC/ALB3/OXA1/COX18"/>
</dbReference>
<keyword evidence="5" id="KW-0809">Transit peptide</keyword>
<evidence type="ECO:0000256" key="9">
    <source>
        <dbReference type="RuleBase" id="RU003945"/>
    </source>
</evidence>
<keyword evidence="3 9" id="KW-0812">Transmembrane</keyword>
<feature type="compositionally biased region" description="Basic and acidic residues" evidence="10">
    <location>
        <begin position="489"/>
        <end position="498"/>
    </location>
</feature>
<dbReference type="InterPro" id="IPR028055">
    <property type="entry name" value="YidC/Oxa/ALB_C"/>
</dbReference>
<organism evidence="13 14">
    <name type="scientific">Kwoniella shivajii</name>
    <dbReference type="NCBI Taxonomy" id="564305"/>
    <lineage>
        <taxon>Eukaryota</taxon>
        <taxon>Fungi</taxon>
        <taxon>Dikarya</taxon>
        <taxon>Basidiomycota</taxon>
        <taxon>Agaricomycotina</taxon>
        <taxon>Tremellomycetes</taxon>
        <taxon>Tremellales</taxon>
        <taxon>Cryptococcaceae</taxon>
        <taxon>Kwoniella</taxon>
    </lineage>
</organism>
<keyword evidence="14" id="KW-1185">Reference proteome</keyword>
<feature type="domain" description="Membrane insertase YidC/Oxa/ALB C-terminal" evidence="12">
    <location>
        <begin position="213"/>
        <end position="413"/>
    </location>
</feature>
<reference evidence="13 14" key="1">
    <citation type="submission" date="2024-01" db="EMBL/GenBank/DDBJ databases">
        <title>Comparative genomics of Cryptococcus and Kwoniella reveals pathogenesis evolution and contrasting modes of karyotype evolution via chromosome fusion or intercentromeric recombination.</title>
        <authorList>
            <person name="Coelho M.A."/>
            <person name="David-Palma M."/>
            <person name="Shea T."/>
            <person name="Bowers K."/>
            <person name="McGinley-Smith S."/>
            <person name="Mohammad A.W."/>
            <person name="Gnirke A."/>
            <person name="Yurkov A.M."/>
            <person name="Nowrousian M."/>
            <person name="Sun S."/>
            <person name="Cuomo C.A."/>
            <person name="Heitman J."/>
        </authorList>
    </citation>
    <scope>NUCLEOTIDE SEQUENCE [LARGE SCALE GENOMIC DNA]</scope>
    <source>
        <strain evidence="13">CBS 11374</strain>
    </source>
</reference>
<dbReference type="GeneID" id="87958808"/>
<sequence>MLPRTALRRITRPHPSLNAQTTVVRHLSHVSVRPSLTALGKRPALSSASATSPFVASSRSLSWTPWRPSTPSTEVANDHSAASTSTSSASPSSHEPILSESHPDLTSSTSSVSSTSSPAALPDPLSSPSSSLSSLDPSLLPQPPADAVTPTLADLILNSGKPLEEVLNSPEAVHAAMQVSDLKLLGYEHGFFSISGWFTDAIVGIHTTIGLPWWATIASITVAIRLALSPILVSTQKHNVRLAAVNPQIQGLMERAQEAKAKNDIHAQALLGQAMRQLMKDYNVNPLRALLLPAVQLPIFLTFFNIIRGLAHLPLPQLKEGGIGWVTDLTQADPYYILPLTSLLFTNLVFKFGADGMGTAQKAGSPERTAHIKNFIQMTTLASLPVVSFFPAAILFYWTFSTGFTLLQSMVLRQQFVKTMLGIPTPPKIPPPPGEKDFKDPNWLDTLKAAKDFVQGNYEKAQVMSNERQAEQMREQALLSKNNHSAQVKHVERIKEKPATSAPSSAEILASAQPQQSAQSTRSKALSPREAEKQRRVEAARRKRLGQ</sequence>
<protein>
    <recommendedName>
        <fullName evidence="12">Membrane insertase YidC/Oxa/ALB C-terminal domain-containing protein</fullName>
    </recommendedName>
</protein>
<dbReference type="RefSeq" id="XP_062794427.1">
    <property type="nucleotide sequence ID" value="XM_062938376.1"/>
</dbReference>
<proteinExistence type="inferred from homology"/>
<feature type="transmembrane region" description="Helical" evidence="11">
    <location>
        <begin position="289"/>
        <end position="307"/>
    </location>
</feature>
<dbReference type="Proteomes" id="UP001329825">
    <property type="component" value="Chromosome 9"/>
</dbReference>
<feature type="transmembrane region" description="Helical" evidence="11">
    <location>
        <begin position="211"/>
        <end position="233"/>
    </location>
</feature>
<dbReference type="NCBIfam" id="TIGR03592">
    <property type="entry name" value="yidC_oxa1_cterm"/>
    <property type="match status" value="1"/>
</dbReference>
<keyword evidence="8 11" id="KW-0472">Membrane</keyword>
<evidence type="ECO:0000313" key="14">
    <source>
        <dbReference type="Proteomes" id="UP001329825"/>
    </source>
</evidence>
<feature type="compositionally biased region" description="Polar residues" evidence="10">
    <location>
        <begin position="61"/>
        <end position="75"/>
    </location>
</feature>
<evidence type="ECO:0000256" key="8">
    <source>
        <dbReference type="ARBA" id="ARBA00023136"/>
    </source>
</evidence>